<name>A0A2G9Z122_9BACT</name>
<organism evidence="12 13">
    <name type="scientific">Candidatus Nealsonbacteria bacterium CG23_combo_of_CG06-09_8_20_14_all_36_12</name>
    <dbReference type="NCBI Taxonomy" id="1974718"/>
    <lineage>
        <taxon>Bacteria</taxon>
        <taxon>Candidatus Nealsoniibacteriota</taxon>
    </lineage>
</organism>
<dbReference type="InterPro" id="IPR018151">
    <property type="entry name" value="TF_GreA/GreB_CS"/>
</dbReference>
<dbReference type="InterPro" id="IPR001437">
    <property type="entry name" value="Tscrpt_elong_fac_GreA/B_C"/>
</dbReference>
<feature type="domain" description="Transcription elongation factor GreA/GreB C-terminal" evidence="10">
    <location>
        <begin position="80"/>
        <end position="151"/>
    </location>
</feature>
<evidence type="ECO:0000256" key="8">
    <source>
        <dbReference type="HAMAP-Rule" id="MF_00105"/>
    </source>
</evidence>
<dbReference type="PANTHER" id="PTHR30437:SF4">
    <property type="entry name" value="TRANSCRIPTION ELONGATION FACTOR GREA"/>
    <property type="match status" value="1"/>
</dbReference>
<evidence type="ECO:0000256" key="5">
    <source>
        <dbReference type="ARBA" id="ARBA00023163"/>
    </source>
</evidence>
<dbReference type="InterPro" id="IPR022691">
    <property type="entry name" value="Tscrpt_elong_fac_GreA/B_N"/>
</dbReference>
<dbReference type="Gene3D" id="1.10.287.180">
    <property type="entry name" value="Transcription elongation factor, GreA/GreB, N-terminal domain"/>
    <property type="match status" value="1"/>
</dbReference>
<gene>
    <name evidence="8" type="primary">greA</name>
    <name evidence="12" type="ORF">COX34_00120</name>
</gene>
<dbReference type="GO" id="GO:0006354">
    <property type="term" value="P:DNA-templated transcription elongation"/>
    <property type="evidence" value="ECO:0007669"/>
    <property type="project" value="TreeGrafter"/>
</dbReference>
<comment type="similarity">
    <text evidence="1 8 9">Belongs to the GreA/GreB family.</text>
</comment>
<evidence type="ECO:0000256" key="9">
    <source>
        <dbReference type="RuleBase" id="RU000556"/>
    </source>
</evidence>
<keyword evidence="3 8" id="KW-0805">Transcription regulation</keyword>
<dbReference type="NCBIfam" id="TIGR01462">
    <property type="entry name" value="greA"/>
    <property type="match status" value="1"/>
</dbReference>
<comment type="caution">
    <text evidence="12">The sequence shown here is derived from an EMBL/GenBank/DDBJ whole genome shotgun (WGS) entry which is preliminary data.</text>
</comment>
<dbReference type="SUPFAM" id="SSF46557">
    <property type="entry name" value="GreA transcript cleavage protein, N-terminal domain"/>
    <property type="match status" value="1"/>
</dbReference>
<dbReference type="GO" id="GO:0003746">
    <property type="term" value="F:translation elongation factor activity"/>
    <property type="evidence" value="ECO:0007669"/>
    <property type="project" value="UniProtKB-KW"/>
</dbReference>
<dbReference type="InterPro" id="IPR036805">
    <property type="entry name" value="Tscrpt_elong_fac_GreA/B_N_sf"/>
</dbReference>
<protein>
    <recommendedName>
        <fullName evidence="2 8">Transcription elongation factor GreA</fullName>
    </recommendedName>
    <alternativeName>
        <fullName evidence="7 8">Transcript cleavage factor GreA</fullName>
    </alternativeName>
</protein>
<dbReference type="InterPro" id="IPR028624">
    <property type="entry name" value="Tscrpt_elong_fac_GreA/B"/>
</dbReference>
<dbReference type="SUPFAM" id="SSF54534">
    <property type="entry name" value="FKBP-like"/>
    <property type="match status" value="1"/>
</dbReference>
<feature type="domain" description="Transcription elongation factor GreA/GreB N-terminal" evidence="11">
    <location>
        <begin position="4"/>
        <end position="72"/>
    </location>
</feature>
<dbReference type="FunFam" id="3.10.50.30:FF:000001">
    <property type="entry name" value="Transcription elongation factor GreA"/>
    <property type="match status" value="1"/>
</dbReference>
<dbReference type="AlphaFoldDB" id="A0A2G9Z122"/>
<evidence type="ECO:0000259" key="11">
    <source>
        <dbReference type="Pfam" id="PF03449"/>
    </source>
</evidence>
<dbReference type="NCBIfam" id="NF001263">
    <property type="entry name" value="PRK00226.1-4"/>
    <property type="match status" value="1"/>
</dbReference>
<sequence length="151" mass="17374">MEKYLTQEGLGKLKKELEYLKTTKRKEIAERLERAISFGDLTENAAYQEAKEAQAFLEGRILELEDIIRNAVLISNQKKKEFVQIGSIVEVKSQGKKEKFQIVGSEEARPLEGKISYNSPLGKALLNRKKGEKFQVQTPETKREYKILKIE</sequence>
<dbReference type="GO" id="GO:0070063">
    <property type="term" value="F:RNA polymerase binding"/>
    <property type="evidence" value="ECO:0007669"/>
    <property type="project" value="InterPro"/>
</dbReference>
<keyword evidence="5 8" id="KW-0804">Transcription</keyword>
<accession>A0A2G9Z122</accession>
<comment type="function">
    <text evidence="6 8 9">Necessary for efficient RNA polymerase transcription elongation past template-encoded arresting sites. The arresting sites in DNA have the property of trapping a certain fraction of elongating RNA polymerases that pass through, resulting in locked ternary complexes. Cleavage of the nascent transcript by cleavage factors such as GreA or GreB allows the resumption of elongation from the new 3'terminus. GreA releases sequences of 2 to 3 nucleotides.</text>
</comment>
<evidence type="ECO:0000256" key="6">
    <source>
        <dbReference type="ARBA" id="ARBA00024916"/>
    </source>
</evidence>
<evidence type="ECO:0000256" key="2">
    <source>
        <dbReference type="ARBA" id="ARBA00013729"/>
    </source>
</evidence>
<dbReference type="Gene3D" id="3.10.50.30">
    <property type="entry name" value="Transcription elongation factor, GreA/GreB, C-terminal domain"/>
    <property type="match status" value="1"/>
</dbReference>
<dbReference type="InterPro" id="IPR023459">
    <property type="entry name" value="Tscrpt_elong_fac_GreA/B_fam"/>
</dbReference>
<keyword evidence="12" id="KW-0648">Protein biosynthesis</keyword>
<evidence type="ECO:0000256" key="1">
    <source>
        <dbReference type="ARBA" id="ARBA00008213"/>
    </source>
</evidence>
<dbReference type="InterPro" id="IPR036953">
    <property type="entry name" value="GreA/GreB_C_sf"/>
</dbReference>
<dbReference type="FunFam" id="1.10.287.180:FF:000001">
    <property type="entry name" value="Transcription elongation factor GreA"/>
    <property type="match status" value="1"/>
</dbReference>
<dbReference type="Pfam" id="PF01272">
    <property type="entry name" value="GreA_GreB"/>
    <property type="match status" value="1"/>
</dbReference>
<keyword evidence="4 8" id="KW-0238">DNA-binding</keyword>
<dbReference type="GO" id="GO:0003677">
    <property type="term" value="F:DNA binding"/>
    <property type="evidence" value="ECO:0007669"/>
    <property type="project" value="UniProtKB-UniRule"/>
</dbReference>
<evidence type="ECO:0000313" key="12">
    <source>
        <dbReference type="EMBL" id="PIP25195.1"/>
    </source>
</evidence>
<proteinExistence type="inferred from homology"/>
<dbReference type="EMBL" id="PCRS01000001">
    <property type="protein sequence ID" value="PIP25195.1"/>
    <property type="molecule type" value="Genomic_DNA"/>
</dbReference>
<evidence type="ECO:0000256" key="4">
    <source>
        <dbReference type="ARBA" id="ARBA00023125"/>
    </source>
</evidence>
<keyword evidence="12" id="KW-0251">Elongation factor</keyword>
<reference evidence="12 13" key="1">
    <citation type="submission" date="2017-09" db="EMBL/GenBank/DDBJ databases">
        <title>Depth-based differentiation of microbial function through sediment-hosted aquifers and enrichment of novel symbionts in the deep terrestrial subsurface.</title>
        <authorList>
            <person name="Probst A.J."/>
            <person name="Ladd B."/>
            <person name="Jarett J.K."/>
            <person name="Geller-Mcgrath D.E."/>
            <person name="Sieber C.M."/>
            <person name="Emerson J.B."/>
            <person name="Anantharaman K."/>
            <person name="Thomas B.C."/>
            <person name="Malmstrom R."/>
            <person name="Stieglmeier M."/>
            <person name="Klingl A."/>
            <person name="Woyke T."/>
            <person name="Ryan C.M."/>
            <person name="Banfield J.F."/>
        </authorList>
    </citation>
    <scope>NUCLEOTIDE SEQUENCE [LARGE SCALE GENOMIC DNA]</scope>
    <source>
        <strain evidence="12">CG23_combo_of_CG06-09_8_20_14_all_36_12</strain>
    </source>
</reference>
<dbReference type="PROSITE" id="PS00830">
    <property type="entry name" value="GREAB_2"/>
    <property type="match status" value="1"/>
</dbReference>
<dbReference type="Proteomes" id="UP000228681">
    <property type="component" value="Unassembled WGS sequence"/>
</dbReference>
<evidence type="ECO:0000256" key="3">
    <source>
        <dbReference type="ARBA" id="ARBA00023015"/>
    </source>
</evidence>
<dbReference type="PROSITE" id="PS00829">
    <property type="entry name" value="GREAB_1"/>
    <property type="match status" value="1"/>
</dbReference>
<dbReference type="GO" id="GO:0032784">
    <property type="term" value="P:regulation of DNA-templated transcription elongation"/>
    <property type="evidence" value="ECO:0007669"/>
    <property type="project" value="UniProtKB-UniRule"/>
</dbReference>
<dbReference type="PANTHER" id="PTHR30437">
    <property type="entry name" value="TRANSCRIPTION ELONGATION FACTOR GREA"/>
    <property type="match status" value="1"/>
</dbReference>
<dbReference type="HAMAP" id="MF_00105">
    <property type="entry name" value="GreA_GreB"/>
    <property type="match status" value="1"/>
</dbReference>
<dbReference type="InterPro" id="IPR006359">
    <property type="entry name" value="Tscrpt_elong_fac_GreA"/>
</dbReference>
<evidence type="ECO:0000313" key="13">
    <source>
        <dbReference type="Proteomes" id="UP000228681"/>
    </source>
</evidence>
<dbReference type="Pfam" id="PF03449">
    <property type="entry name" value="GreA_GreB_N"/>
    <property type="match status" value="1"/>
</dbReference>
<evidence type="ECO:0000259" key="10">
    <source>
        <dbReference type="Pfam" id="PF01272"/>
    </source>
</evidence>
<evidence type="ECO:0000256" key="7">
    <source>
        <dbReference type="ARBA" id="ARBA00030776"/>
    </source>
</evidence>
<dbReference type="PIRSF" id="PIRSF006092">
    <property type="entry name" value="GreA_GreB"/>
    <property type="match status" value="1"/>
</dbReference>